<dbReference type="PANTHER" id="PTHR11839">
    <property type="entry name" value="UDP/ADP-SUGAR PYROPHOSPHATASE"/>
    <property type="match status" value="1"/>
</dbReference>
<proteinExistence type="predicted"/>
<evidence type="ECO:0000313" key="5">
    <source>
        <dbReference type="Proteomes" id="UP000199662"/>
    </source>
</evidence>
<evidence type="ECO:0000313" key="4">
    <source>
        <dbReference type="EMBL" id="SEJ06946.1"/>
    </source>
</evidence>
<reference evidence="4 5" key="1">
    <citation type="submission" date="2016-10" db="EMBL/GenBank/DDBJ databases">
        <authorList>
            <person name="de Groot N.N."/>
        </authorList>
    </citation>
    <scope>NUCLEOTIDE SEQUENCE [LARGE SCALE GENOMIC DNA]</scope>
    <source>
        <strain evidence="4 5">DSM 2179</strain>
    </source>
</reference>
<dbReference type="STRING" id="84035.SAMN05660742_10345"/>
<protein>
    <submittedName>
        <fullName evidence="4">ADP-ribose pyrophosphatase</fullName>
    </submittedName>
</protein>
<dbReference type="FunFam" id="3.90.79.10:FF:000024">
    <property type="entry name" value="ADP-ribose pyrophosphatase"/>
    <property type="match status" value="1"/>
</dbReference>
<dbReference type="Proteomes" id="UP000199662">
    <property type="component" value="Unassembled WGS sequence"/>
</dbReference>
<dbReference type="PANTHER" id="PTHR11839:SF18">
    <property type="entry name" value="NUDIX HYDROLASE DOMAIN-CONTAINING PROTEIN"/>
    <property type="match status" value="1"/>
</dbReference>
<dbReference type="InterPro" id="IPR000086">
    <property type="entry name" value="NUDIX_hydrolase_dom"/>
</dbReference>
<dbReference type="Gene3D" id="3.90.79.10">
    <property type="entry name" value="Nucleoside Triphosphate Pyrophosphohydrolase"/>
    <property type="match status" value="1"/>
</dbReference>
<keyword evidence="2" id="KW-0378">Hydrolase</keyword>
<accession>A0A1H6VT91</accession>
<dbReference type="AlphaFoldDB" id="A0A1H6VT91"/>
<dbReference type="GO" id="GO:0016787">
    <property type="term" value="F:hydrolase activity"/>
    <property type="evidence" value="ECO:0007669"/>
    <property type="project" value="UniProtKB-KW"/>
</dbReference>
<comment type="cofactor">
    <cofactor evidence="1">
        <name>Mg(2+)</name>
        <dbReference type="ChEBI" id="CHEBI:18420"/>
    </cofactor>
</comment>
<dbReference type="PROSITE" id="PS51462">
    <property type="entry name" value="NUDIX"/>
    <property type="match status" value="1"/>
</dbReference>
<feature type="domain" description="Nudix hydrolase" evidence="3">
    <location>
        <begin position="43"/>
        <end position="171"/>
    </location>
</feature>
<sequence length="180" mass="20052">MDEGLIEKKISSTRVYEGVLLKVNKDVVELPNGKQAVREWIEHPGAAAVVPLLNNGKIVMVRQYRHPMGKVTLEIPAGKLDDPNEDPLECARRELKEETGYRAHTLTKLTTIATTVGFSNEVIHLYVAKDLDAGLQCPDEDEFINTVMISVEKIDELIQTGKIDDAKSVVSLLMVKNFIL</sequence>
<gene>
    <name evidence="4" type="ORF">SAMN05660742_10345</name>
</gene>
<dbReference type="InterPro" id="IPR015797">
    <property type="entry name" value="NUDIX_hydrolase-like_dom_sf"/>
</dbReference>
<dbReference type="GO" id="GO:0006753">
    <property type="term" value="P:nucleoside phosphate metabolic process"/>
    <property type="evidence" value="ECO:0007669"/>
    <property type="project" value="TreeGrafter"/>
</dbReference>
<dbReference type="GO" id="GO:0005829">
    <property type="term" value="C:cytosol"/>
    <property type="evidence" value="ECO:0007669"/>
    <property type="project" value="TreeGrafter"/>
</dbReference>
<name>A0A1H6VT91_9FIRM</name>
<dbReference type="SUPFAM" id="SSF55811">
    <property type="entry name" value="Nudix"/>
    <property type="match status" value="1"/>
</dbReference>
<evidence type="ECO:0000259" key="3">
    <source>
        <dbReference type="PROSITE" id="PS51462"/>
    </source>
</evidence>
<dbReference type="GO" id="GO:0019693">
    <property type="term" value="P:ribose phosphate metabolic process"/>
    <property type="evidence" value="ECO:0007669"/>
    <property type="project" value="TreeGrafter"/>
</dbReference>
<evidence type="ECO:0000256" key="1">
    <source>
        <dbReference type="ARBA" id="ARBA00001946"/>
    </source>
</evidence>
<organism evidence="4 5">
    <name type="scientific">Propionispira arboris</name>
    <dbReference type="NCBI Taxonomy" id="84035"/>
    <lineage>
        <taxon>Bacteria</taxon>
        <taxon>Bacillati</taxon>
        <taxon>Bacillota</taxon>
        <taxon>Negativicutes</taxon>
        <taxon>Selenomonadales</taxon>
        <taxon>Selenomonadaceae</taxon>
        <taxon>Propionispira</taxon>
    </lineage>
</organism>
<dbReference type="EMBL" id="FNZK01000003">
    <property type="protein sequence ID" value="SEJ06946.1"/>
    <property type="molecule type" value="Genomic_DNA"/>
</dbReference>
<evidence type="ECO:0000256" key="2">
    <source>
        <dbReference type="ARBA" id="ARBA00022801"/>
    </source>
</evidence>
<keyword evidence="5" id="KW-1185">Reference proteome</keyword>
<dbReference type="Pfam" id="PF00293">
    <property type="entry name" value="NUDIX"/>
    <property type="match status" value="1"/>
</dbReference>
<dbReference type="RefSeq" id="WP_019553024.1">
    <property type="nucleotide sequence ID" value="NZ_FNZK01000003.1"/>
</dbReference>